<organism evidence="2 3">
    <name type="scientific">Actinoplanes aureus</name>
    <dbReference type="NCBI Taxonomy" id="2792083"/>
    <lineage>
        <taxon>Bacteria</taxon>
        <taxon>Bacillati</taxon>
        <taxon>Actinomycetota</taxon>
        <taxon>Actinomycetes</taxon>
        <taxon>Micromonosporales</taxon>
        <taxon>Micromonosporaceae</taxon>
        <taxon>Actinoplanes</taxon>
    </lineage>
</organism>
<sequence>MTTLIDRYVYTVLRRVPEQQRADIDRELRTSIEDAVEARVDGGSTRDAAIEQTLVELGDPDRLADGYADRPLYLIGPELYPHWRRLLTMLAWVVLPTAVTILAIFDAVEGAGFGEVIGGVIGNLLTIGVNLAFWVTAVFAVLERTGVGRAELRRNRAWSPDDLPSYEPGFLTVGQFAGSLLWPVLVIAALVLQQFTFSEVPVLDPDNWTFWWPYFIVVMILEGVYGVWLFRSHGWTHAATAANAVLGLLFAVPMIWLLATERFFNPEFIAMQDWGSVDPLSWLTGIVITIVALGTIWDIIEVAIRAERARRGLPTPVPGTGREFTALTRSGKPM</sequence>
<evidence type="ECO:0000313" key="2">
    <source>
        <dbReference type="EMBL" id="MBG0564292.1"/>
    </source>
</evidence>
<keyword evidence="1" id="KW-0812">Transmembrane</keyword>
<protein>
    <submittedName>
        <fullName evidence="2">Uncharacterized protein</fullName>
    </submittedName>
</protein>
<dbReference type="RefSeq" id="WP_196416060.1">
    <property type="nucleotide sequence ID" value="NZ_JADQTO010000010.1"/>
</dbReference>
<feature type="transmembrane region" description="Helical" evidence="1">
    <location>
        <begin position="242"/>
        <end position="259"/>
    </location>
</feature>
<accession>A0A931CBD1</accession>
<dbReference type="NCBIfam" id="NF038403">
    <property type="entry name" value="perm_prefix_1"/>
    <property type="match status" value="1"/>
</dbReference>
<comment type="caution">
    <text evidence="2">The sequence shown here is derived from an EMBL/GenBank/DDBJ whole genome shotgun (WGS) entry which is preliminary data.</text>
</comment>
<gene>
    <name evidence="2" type="ORF">I4J89_22855</name>
</gene>
<keyword evidence="1" id="KW-1133">Transmembrane helix</keyword>
<feature type="transmembrane region" description="Helical" evidence="1">
    <location>
        <begin position="279"/>
        <end position="300"/>
    </location>
</feature>
<feature type="transmembrane region" description="Helical" evidence="1">
    <location>
        <begin position="163"/>
        <end position="191"/>
    </location>
</feature>
<keyword evidence="1" id="KW-0472">Membrane</keyword>
<proteinExistence type="predicted"/>
<dbReference type="InterPro" id="IPR047928">
    <property type="entry name" value="Perm_prefix_1"/>
</dbReference>
<dbReference type="AlphaFoldDB" id="A0A931CBD1"/>
<evidence type="ECO:0000256" key="1">
    <source>
        <dbReference type="SAM" id="Phobius"/>
    </source>
</evidence>
<feature type="transmembrane region" description="Helical" evidence="1">
    <location>
        <begin position="117"/>
        <end position="142"/>
    </location>
</feature>
<name>A0A931CBD1_9ACTN</name>
<reference evidence="2" key="1">
    <citation type="submission" date="2020-11" db="EMBL/GenBank/DDBJ databases">
        <title>Isolation and identification of active actinomycetes.</title>
        <authorList>
            <person name="Sun X."/>
        </authorList>
    </citation>
    <scope>NUCLEOTIDE SEQUENCE</scope>
    <source>
        <strain evidence="2">NEAU-A11</strain>
    </source>
</reference>
<dbReference type="Proteomes" id="UP000598146">
    <property type="component" value="Unassembled WGS sequence"/>
</dbReference>
<feature type="transmembrane region" description="Helical" evidence="1">
    <location>
        <begin position="86"/>
        <end position="105"/>
    </location>
</feature>
<evidence type="ECO:0000313" key="3">
    <source>
        <dbReference type="Proteomes" id="UP000598146"/>
    </source>
</evidence>
<feature type="transmembrane region" description="Helical" evidence="1">
    <location>
        <begin position="211"/>
        <end position="230"/>
    </location>
</feature>
<keyword evidence="3" id="KW-1185">Reference proteome</keyword>
<dbReference type="EMBL" id="JADQTO010000010">
    <property type="protein sequence ID" value="MBG0564292.1"/>
    <property type="molecule type" value="Genomic_DNA"/>
</dbReference>